<dbReference type="GeneID" id="90983689"/>
<reference evidence="1 2" key="1">
    <citation type="submission" date="2014-04" db="EMBL/GenBank/DDBJ databases">
        <title>Draft Genome Sequence of Synergistes jonesii.</title>
        <authorList>
            <person name="Coil D.A."/>
            <person name="Eisen J.A."/>
            <person name="Holland-Moritz H.E."/>
        </authorList>
    </citation>
    <scope>NUCLEOTIDE SEQUENCE [LARGE SCALE GENOMIC DNA]</scope>
    <source>
        <strain evidence="1 2">78-1</strain>
    </source>
</reference>
<dbReference type="AlphaFoldDB" id="A0A073J3A1"/>
<evidence type="ECO:0000313" key="1">
    <source>
        <dbReference type="EMBL" id="KEJ92197.1"/>
    </source>
</evidence>
<name>A0A073J3A1_9BACT</name>
<evidence type="ECO:0000313" key="2">
    <source>
        <dbReference type="Proteomes" id="UP000027665"/>
    </source>
</evidence>
<keyword evidence="2" id="KW-1185">Reference proteome</keyword>
<organism evidence="1 2">
    <name type="scientific">Synergistes jonesii</name>
    <dbReference type="NCBI Taxonomy" id="2754"/>
    <lineage>
        <taxon>Bacteria</taxon>
        <taxon>Thermotogati</taxon>
        <taxon>Synergistota</taxon>
        <taxon>Synergistia</taxon>
        <taxon>Synergistales</taxon>
        <taxon>Synergistaceae</taxon>
        <taxon>Synergistes</taxon>
    </lineage>
</organism>
<proteinExistence type="predicted"/>
<dbReference type="RefSeq" id="WP_037976304.1">
    <property type="nucleotide sequence ID" value="NZ_JAXDSK010000062.1"/>
</dbReference>
<dbReference type="STRING" id="2754.EH55_05210"/>
<protein>
    <submittedName>
        <fullName evidence="1">Uncharacterized protein</fullName>
    </submittedName>
</protein>
<accession>A0A073J3A1</accession>
<sequence length="80" mass="9263">MATKYWKLGEGFYWMTDGEKVTSEFLYIGNDKKFWYQSDFNDFVEIEEVFDAGTGKPADRESLFEMACADDIDFDTVEGA</sequence>
<dbReference type="Proteomes" id="UP000027665">
    <property type="component" value="Unassembled WGS sequence"/>
</dbReference>
<gene>
    <name evidence="1" type="ORF">EH55_05210</name>
</gene>
<dbReference type="EMBL" id="JMKI01000032">
    <property type="protein sequence ID" value="KEJ92197.1"/>
    <property type="molecule type" value="Genomic_DNA"/>
</dbReference>
<comment type="caution">
    <text evidence="1">The sequence shown here is derived from an EMBL/GenBank/DDBJ whole genome shotgun (WGS) entry which is preliminary data.</text>
</comment>